<keyword evidence="5" id="KW-1185">Reference proteome</keyword>
<organism evidence="3 6">
    <name type="scientific">Allgaiera indica</name>
    <dbReference type="NCBI Taxonomy" id="765699"/>
    <lineage>
        <taxon>Bacteria</taxon>
        <taxon>Pseudomonadati</taxon>
        <taxon>Pseudomonadota</taxon>
        <taxon>Alphaproteobacteria</taxon>
        <taxon>Rhodobacterales</taxon>
        <taxon>Paracoccaceae</taxon>
        <taxon>Allgaiera</taxon>
    </lineage>
</organism>
<comment type="caution">
    <text evidence="3">The sequence shown here is derived from an EMBL/GenBank/DDBJ whole genome shotgun (WGS) entry which is preliminary data.</text>
</comment>
<dbReference type="PROSITE" id="PS51186">
    <property type="entry name" value="GNAT"/>
    <property type="match status" value="1"/>
</dbReference>
<dbReference type="EMBL" id="BNAB01000013">
    <property type="protein sequence ID" value="GHE03667.1"/>
    <property type="molecule type" value="Genomic_DNA"/>
</dbReference>
<evidence type="ECO:0000313" key="6">
    <source>
        <dbReference type="Proteomes" id="UP000634647"/>
    </source>
</evidence>
<dbReference type="PANTHER" id="PTHR43792:SF1">
    <property type="entry name" value="N-ACETYLTRANSFERASE DOMAIN-CONTAINING PROTEIN"/>
    <property type="match status" value="1"/>
</dbReference>
<dbReference type="PANTHER" id="PTHR43792">
    <property type="entry name" value="GNAT FAMILY, PUTATIVE (AFU_ORTHOLOGUE AFUA_3G00765)-RELATED-RELATED"/>
    <property type="match status" value="1"/>
</dbReference>
<dbReference type="GO" id="GO:0016747">
    <property type="term" value="F:acyltransferase activity, transferring groups other than amino-acyl groups"/>
    <property type="evidence" value="ECO:0007669"/>
    <property type="project" value="InterPro"/>
</dbReference>
<proteinExistence type="predicted"/>
<evidence type="ECO:0000259" key="2">
    <source>
        <dbReference type="PROSITE" id="PS51186"/>
    </source>
</evidence>
<reference evidence="4 5" key="2">
    <citation type="submission" date="2016-10" db="EMBL/GenBank/DDBJ databases">
        <authorList>
            <person name="Varghese N."/>
            <person name="Submissions S."/>
        </authorList>
    </citation>
    <scope>NUCLEOTIDE SEQUENCE [LARGE SCALE GENOMIC DNA]</scope>
    <source>
        <strain evidence="4 5">DSM 24802</strain>
    </source>
</reference>
<evidence type="ECO:0000313" key="3">
    <source>
        <dbReference type="EMBL" id="GHE03667.1"/>
    </source>
</evidence>
<dbReference type="InterPro" id="IPR051531">
    <property type="entry name" value="N-acetyltransferase"/>
</dbReference>
<dbReference type="EMBL" id="FNOB01000027">
    <property type="protein sequence ID" value="SDX74760.1"/>
    <property type="molecule type" value="Genomic_DNA"/>
</dbReference>
<dbReference type="RefSeq" id="WP_244521065.1">
    <property type="nucleotide sequence ID" value="NZ_BNAB01000013.1"/>
</dbReference>
<dbReference type="Pfam" id="PF13302">
    <property type="entry name" value="Acetyltransf_3"/>
    <property type="match status" value="1"/>
</dbReference>
<dbReference type="InterPro" id="IPR000182">
    <property type="entry name" value="GNAT_dom"/>
</dbReference>
<evidence type="ECO:0000313" key="5">
    <source>
        <dbReference type="Proteomes" id="UP000199541"/>
    </source>
</evidence>
<dbReference type="Proteomes" id="UP000199541">
    <property type="component" value="Unassembled WGS sequence"/>
</dbReference>
<name>A0AAN4UT74_9RHOB</name>
<sequence>MTRGSRIPPQRARSRAARFTEAPNPEGPGGPFAGMATYETSGGPGFAAPVIETDRLILRGPEGGDFAEFAAFYGSERSIMNGGPLDYPQAWRAFATAIGHWTLRGYGMWSLVERSSGALVGRVGLWYPGGWPEPELGWTLYEGFEGRGLAQEAALAARAYAYDMLGLGPLISVISPSNLRSIALAKRLGASYERDWTTPSGAPVWIYRHPDPEAA</sequence>
<evidence type="ECO:0000313" key="4">
    <source>
        <dbReference type="EMBL" id="SDX74760.1"/>
    </source>
</evidence>
<accession>A0AAN4UT74</accession>
<dbReference type="AlphaFoldDB" id="A0AAN4UT74"/>
<dbReference type="Proteomes" id="UP000634647">
    <property type="component" value="Unassembled WGS sequence"/>
</dbReference>
<protein>
    <submittedName>
        <fullName evidence="3 4">Acetyltransferase</fullName>
    </submittedName>
</protein>
<feature type="region of interest" description="Disordered" evidence="1">
    <location>
        <begin position="1"/>
        <end position="38"/>
    </location>
</feature>
<dbReference type="Gene3D" id="3.40.630.30">
    <property type="match status" value="1"/>
</dbReference>
<reference evidence="3" key="1">
    <citation type="journal article" date="2014" name="Int. J. Syst. Evol. Microbiol.">
        <title>Complete genome sequence of Corynebacterium casei LMG S-19264T (=DSM 44701T), isolated from a smear-ripened cheese.</title>
        <authorList>
            <consortium name="US DOE Joint Genome Institute (JGI-PGF)"/>
            <person name="Walter F."/>
            <person name="Albersmeier A."/>
            <person name="Kalinowski J."/>
            <person name="Ruckert C."/>
        </authorList>
    </citation>
    <scope>NUCLEOTIDE SEQUENCE</scope>
    <source>
        <strain evidence="3">CGMCC 1.10859</strain>
    </source>
</reference>
<feature type="domain" description="N-acetyltransferase" evidence="2">
    <location>
        <begin position="56"/>
        <end position="212"/>
    </location>
</feature>
<dbReference type="SUPFAM" id="SSF55729">
    <property type="entry name" value="Acyl-CoA N-acyltransferases (Nat)"/>
    <property type="match status" value="1"/>
</dbReference>
<dbReference type="InterPro" id="IPR016181">
    <property type="entry name" value="Acyl_CoA_acyltransferase"/>
</dbReference>
<reference evidence="3" key="3">
    <citation type="submission" date="2023-06" db="EMBL/GenBank/DDBJ databases">
        <authorList>
            <person name="Sun Q."/>
            <person name="Zhou Y."/>
        </authorList>
    </citation>
    <scope>NUCLEOTIDE SEQUENCE</scope>
    <source>
        <strain evidence="3">CGMCC 1.10859</strain>
    </source>
</reference>
<evidence type="ECO:0000256" key="1">
    <source>
        <dbReference type="SAM" id="MobiDB-lite"/>
    </source>
</evidence>
<gene>
    <name evidence="3" type="ORF">GCM10008024_27940</name>
    <name evidence="4" type="ORF">SAMN05444006_12744</name>
</gene>